<gene>
    <name evidence="1" type="ORF">OXH55_02615</name>
</gene>
<protein>
    <recommendedName>
        <fullName evidence="3">SipL SPOCS domain-containing protein</fullName>
    </recommendedName>
</protein>
<evidence type="ECO:0008006" key="3">
    <source>
        <dbReference type="Google" id="ProtNLM"/>
    </source>
</evidence>
<dbReference type="RefSeq" id="WP_268047918.1">
    <property type="nucleotide sequence ID" value="NZ_JAPQES010000001.1"/>
</dbReference>
<dbReference type="Proteomes" id="UP001079657">
    <property type="component" value="Unassembled WGS sequence"/>
</dbReference>
<accession>A0ABT4CKG4</accession>
<dbReference type="EMBL" id="JAPQES010000001">
    <property type="protein sequence ID" value="MCY6369540.1"/>
    <property type="molecule type" value="Genomic_DNA"/>
</dbReference>
<comment type="caution">
    <text evidence="1">The sequence shown here is derived from an EMBL/GenBank/DDBJ whole genome shotgun (WGS) entry which is preliminary data.</text>
</comment>
<reference evidence="1" key="1">
    <citation type="submission" date="2022-12" db="EMBL/GenBank/DDBJ databases">
        <authorList>
            <person name="Wang J."/>
        </authorList>
    </citation>
    <scope>NUCLEOTIDE SEQUENCE</scope>
    <source>
        <strain evidence="1">HY-42-06</strain>
    </source>
</reference>
<proteinExistence type="predicted"/>
<organism evidence="1 2">
    <name type="scientific">Clostridium ganghwense</name>
    <dbReference type="NCBI Taxonomy" id="312089"/>
    <lineage>
        <taxon>Bacteria</taxon>
        <taxon>Bacillati</taxon>
        <taxon>Bacillota</taxon>
        <taxon>Clostridia</taxon>
        <taxon>Eubacteriales</taxon>
        <taxon>Clostridiaceae</taxon>
        <taxon>Clostridium</taxon>
    </lineage>
</organism>
<evidence type="ECO:0000313" key="1">
    <source>
        <dbReference type="EMBL" id="MCY6369540.1"/>
    </source>
</evidence>
<name>A0ABT4CKG4_9CLOT</name>
<keyword evidence="2" id="KW-1185">Reference proteome</keyword>
<sequence length="166" mass="18850">MEEKKEPISTLGVASELPEKPMYFTEISIPEIIKIPPQKPDIEQVISIMVEPEIVSMRLADTPCAKSFEGQLLSGKKLIMELKLKEKVSYVADETTQPAHAAHYEDVMQSVFVIVPKYVNNIPIERLLKANKIIVTPYIEDIYAEQKDNRTIFKNITLLIDVTFAC</sequence>
<evidence type="ECO:0000313" key="2">
    <source>
        <dbReference type="Proteomes" id="UP001079657"/>
    </source>
</evidence>